<dbReference type="Gene3D" id="3.40.50.300">
    <property type="entry name" value="P-loop containing nucleotide triphosphate hydrolases"/>
    <property type="match status" value="2"/>
</dbReference>
<dbReference type="STRING" id="1842532.A7E78_06155"/>
<dbReference type="Pfam" id="PF07685">
    <property type="entry name" value="GATase_3"/>
    <property type="match status" value="1"/>
</dbReference>
<dbReference type="InterPro" id="IPR029062">
    <property type="entry name" value="Class_I_gatase-like"/>
</dbReference>
<dbReference type="Proteomes" id="UP000182517">
    <property type="component" value="Chromosome"/>
</dbReference>
<dbReference type="KEGG" id="pef:A7E78_06155"/>
<comment type="pathway">
    <text evidence="8">Cofactor biosynthesis; adenosylcobalamin biosynthesis; cob(II)yrinate a,c-diamide from sirohydrochlorin (anaerobic route): step 10/10.</text>
</comment>
<comment type="miscellaneous">
    <text evidence="8">The a and c carboxylates of cobyrinate are activated for nucleophilic attack via formation of a phosphorylated intermediate by ATP. CbiA catalyzes first the amidation of the c-carboxylate, and then that of the a-carboxylate.</text>
</comment>
<dbReference type="HAMAP" id="MF_00027">
    <property type="entry name" value="CobB_CbiA"/>
    <property type="match status" value="1"/>
</dbReference>
<keyword evidence="7 8" id="KW-0315">Glutamine amidotransferase</keyword>
<dbReference type="CDD" id="cd03130">
    <property type="entry name" value="GATase1_CobB"/>
    <property type="match status" value="1"/>
</dbReference>
<dbReference type="Gene3D" id="3.40.50.880">
    <property type="match status" value="1"/>
</dbReference>
<comment type="similarity">
    <text evidence="8">Belongs to the CobB/CbiA family.</text>
</comment>
<dbReference type="GO" id="GO:0042242">
    <property type="term" value="F:cobyrinic acid a,c-diamide synthase activity"/>
    <property type="evidence" value="ECO:0007669"/>
    <property type="project" value="UniProtKB-UniRule"/>
</dbReference>
<evidence type="ECO:0000256" key="5">
    <source>
        <dbReference type="ARBA" id="ARBA00022840"/>
    </source>
</evidence>
<keyword evidence="4 8" id="KW-0547">Nucleotide-binding</keyword>
<evidence type="ECO:0000313" key="12">
    <source>
        <dbReference type="Proteomes" id="UP000182517"/>
    </source>
</evidence>
<proteinExistence type="inferred from homology"/>
<gene>
    <name evidence="8" type="primary">cbiA</name>
    <name evidence="11" type="ORF">A7E78_06155</name>
</gene>
<dbReference type="EC" id="6.3.5.11" evidence="8"/>
<name>A0A1L3GNH6_9BACT</name>
<dbReference type="RefSeq" id="WP_072283428.1">
    <property type="nucleotide sequence ID" value="NZ_CP015519.1"/>
</dbReference>
<dbReference type="Pfam" id="PF01656">
    <property type="entry name" value="CbiA"/>
    <property type="match status" value="1"/>
</dbReference>
<feature type="site" description="Increases nucleophilicity of active site Cys" evidence="8">
    <location>
        <position position="440"/>
    </location>
</feature>
<dbReference type="InterPro" id="IPR011698">
    <property type="entry name" value="GATase_3"/>
</dbReference>
<keyword evidence="5 8" id="KW-0067">ATP-binding</keyword>
<sequence length="461" mass="49370">MSCPRLVIAGTSSGVGKTSLTLGLTAALCRRGLKVQTFKVGPDFLDPTWLALASGRPCINLDGWMCGEDYVRDRFARASADADIAIVEGVMGLFDGADPADAVGSTAEIARWLDAPVLLVVNAHGMARSLAALVKGYAEFDPELQMGGVIANRCGSARHASWLSEALAAAGMPPLLGAVRRDSLPPLPSRHLGLVTADRQNLSASALANLADAVEQQLDLARILELNKGIPWETPVSVPDTAPLAGTQGVRIGLAFDEAFHFYYPDNLQALEETGATLVRFSPLRDRTLPDGLDSLIFGGGYPEEYAADLEANRDMRRSVAAFASAGNPVYAECGGLMYLSAGIELRDGVHHKMVGALPFATRMLTTRKRLGYTEVKLLQKGPFGDAGTCLRGHEFHYSEIIDSASTCTDGSAWQVRYRRSGTPVMEGYQHGNLFASYIHIHFASRPGAAEAFVDFARGDQ</sequence>
<dbReference type="InterPro" id="IPR004484">
    <property type="entry name" value="CbiA/CobB_synth"/>
</dbReference>
<comment type="domain">
    <text evidence="8">Comprises of two domains. The C-terminal domain contains the binding site for glutamine and catalyzes the hydrolysis of this substrate to glutamate and ammonia. The N-terminal domain is anticipated to bind ATP and cobyrinate and catalyzes the ultimate synthesis of the diamide product. The ammonia produced via the glutaminase domain is probably translocated to the adjacent domain via a molecular tunnel, where it reacts with an activated intermediate.</text>
</comment>
<dbReference type="GO" id="GO:0009236">
    <property type="term" value="P:cobalamin biosynthetic process"/>
    <property type="evidence" value="ECO:0007669"/>
    <property type="project" value="UniProtKB-UniRule"/>
</dbReference>
<reference evidence="11 12" key="1">
    <citation type="journal article" date="2017" name="Genome Announc.">
        <title>Complete Genome Sequences of Two Acetylene-Fermenting Pelobacter acetylenicus Strains.</title>
        <authorList>
            <person name="Sutton J.M."/>
            <person name="Baesman S.M."/>
            <person name="Fierst J.L."/>
            <person name="Poret-Peterson A.T."/>
            <person name="Oremland R.S."/>
            <person name="Dunlap D.S."/>
            <person name="Akob D.M."/>
        </authorList>
    </citation>
    <scope>NUCLEOTIDE SEQUENCE [LARGE SCALE GENOMIC DNA]</scope>
    <source>
        <strain evidence="11 12">SFB93</strain>
    </source>
</reference>
<evidence type="ECO:0000259" key="9">
    <source>
        <dbReference type="Pfam" id="PF01656"/>
    </source>
</evidence>
<dbReference type="EMBL" id="CP015519">
    <property type="protein sequence ID" value="APG27461.1"/>
    <property type="molecule type" value="Genomic_DNA"/>
</dbReference>
<dbReference type="OrthoDB" id="9764035at2"/>
<dbReference type="GO" id="GO:0005524">
    <property type="term" value="F:ATP binding"/>
    <property type="evidence" value="ECO:0007669"/>
    <property type="project" value="UniProtKB-UniRule"/>
</dbReference>
<evidence type="ECO:0000256" key="6">
    <source>
        <dbReference type="ARBA" id="ARBA00022842"/>
    </source>
</evidence>
<evidence type="ECO:0000256" key="3">
    <source>
        <dbReference type="ARBA" id="ARBA00022598"/>
    </source>
</evidence>
<evidence type="ECO:0000256" key="8">
    <source>
        <dbReference type="HAMAP-Rule" id="MF_00027"/>
    </source>
</evidence>
<evidence type="ECO:0000256" key="1">
    <source>
        <dbReference type="ARBA" id="ARBA00001946"/>
    </source>
</evidence>
<dbReference type="InterPro" id="IPR027417">
    <property type="entry name" value="P-loop_NTPase"/>
</dbReference>
<comment type="catalytic activity">
    <reaction evidence="8">
        <text>cob(II)yrinate + 2 L-glutamine + 2 ATP + 2 H2O = cob(II)yrinate a,c diamide + 2 L-glutamate + 2 ADP + 2 phosphate + 2 H(+)</text>
        <dbReference type="Rhea" id="RHEA:26289"/>
        <dbReference type="ChEBI" id="CHEBI:15377"/>
        <dbReference type="ChEBI" id="CHEBI:15378"/>
        <dbReference type="ChEBI" id="CHEBI:29985"/>
        <dbReference type="ChEBI" id="CHEBI:30616"/>
        <dbReference type="ChEBI" id="CHEBI:43474"/>
        <dbReference type="ChEBI" id="CHEBI:58359"/>
        <dbReference type="ChEBI" id="CHEBI:58537"/>
        <dbReference type="ChEBI" id="CHEBI:58894"/>
        <dbReference type="ChEBI" id="CHEBI:456216"/>
        <dbReference type="EC" id="6.3.5.11"/>
    </reaction>
</comment>
<dbReference type="PANTHER" id="PTHR43873">
    <property type="entry name" value="COBYRINATE A,C-DIAMIDE SYNTHASE"/>
    <property type="match status" value="1"/>
</dbReference>
<feature type="domain" description="CobQ/CobB/MinD/ParA nucleotide binding" evidence="9">
    <location>
        <begin position="6"/>
        <end position="191"/>
    </location>
</feature>
<dbReference type="PROSITE" id="PS51274">
    <property type="entry name" value="GATASE_COBBQ"/>
    <property type="match status" value="1"/>
</dbReference>
<evidence type="ECO:0000259" key="10">
    <source>
        <dbReference type="Pfam" id="PF07685"/>
    </source>
</evidence>
<feature type="domain" description="CobB/CobQ-like glutamine amidotransferase" evidence="10">
    <location>
        <begin position="251"/>
        <end position="446"/>
    </location>
</feature>
<keyword evidence="6 8" id="KW-0460">Magnesium</keyword>
<evidence type="ECO:0000256" key="4">
    <source>
        <dbReference type="ARBA" id="ARBA00022741"/>
    </source>
</evidence>
<organism evidence="11 12">
    <name type="scientific">Syntrophotalea acetylenivorans</name>
    <dbReference type="NCBI Taxonomy" id="1842532"/>
    <lineage>
        <taxon>Bacteria</taxon>
        <taxon>Pseudomonadati</taxon>
        <taxon>Thermodesulfobacteriota</taxon>
        <taxon>Desulfuromonadia</taxon>
        <taxon>Desulfuromonadales</taxon>
        <taxon>Syntrophotaleaceae</taxon>
        <taxon>Syntrophotalea</taxon>
    </lineage>
</organism>
<keyword evidence="3 8" id="KW-0436">Ligase</keyword>
<accession>A0A1L3GNH6</accession>
<keyword evidence="12" id="KW-1185">Reference proteome</keyword>
<dbReference type="NCBIfam" id="NF002204">
    <property type="entry name" value="PRK01077.1"/>
    <property type="match status" value="1"/>
</dbReference>
<evidence type="ECO:0000256" key="2">
    <source>
        <dbReference type="ARBA" id="ARBA00022573"/>
    </source>
</evidence>
<dbReference type="AlphaFoldDB" id="A0A1L3GNH6"/>
<keyword evidence="2 8" id="KW-0169">Cobalamin biosynthesis</keyword>
<dbReference type="CDD" id="cd05388">
    <property type="entry name" value="CobB_N"/>
    <property type="match status" value="1"/>
</dbReference>
<feature type="active site" description="Nucleophile" evidence="8">
    <location>
        <position position="334"/>
    </location>
</feature>
<dbReference type="SUPFAM" id="SSF52317">
    <property type="entry name" value="Class I glutamine amidotransferase-like"/>
    <property type="match status" value="1"/>
</dbReference>
<dbReference type="SUPFAM" id="SSF52540">
    <property type="entry name" value="P-loop containing nucleoside triphosphate hydrolases"/>
    <property type="match status" value="1"/>
</dbReference>
<dbReference type="InterPro" id="IPR002586">
    <property type="entry name" value="CobQ/CobB/MinD/ParA_Nub-bd_dom"/>
</dbReference>
<comment type="cofactor">
    <cofactor evidence="1 8">
        <name>Mg(2+)</name>
        <dbReference type="ChEBI" id="CHEBI:18420"/>
    </cofactor>
</comment>
<protein>
    <recommendedName>
        <fullName evidence="8">Cobyrinate a,c-diamide synthase</fullName>
        <ecNumber evidence="8">6.3.5.11</ecNumber>
    </recommendedName>
    <alternativeName>
        <fullName evidence="8">Cobyrinic acid a,c-diamide synthetase</fullName>
    </alternativeName>
</protein>
<evidence type="ECO:0000313" key="11">
    <source>
        <dbReference type="EMBL" id="APG27461.1"/>
    </source>
</evidence>
<dbReference type="PANTHER" id="PTHR43873:SF1">
    <property type="entry name" value="COBYRINATE A,C-DIAMIDE SYNTHASE"/>
    <property type="match status" value="1"/>
</dbReference>
<dbReference type="UniPathway" id="UPA00148">
    <property type="reaction ID" value="UER00231"/>
</dbReference>
<dbReference type="NCBIfam" id="TIGR00379">
    <property type="entry name" value="cobB"/>
    <property type="match status" value="1"/>
</dbReference>
<evidence type="ECO:0000256" key="7">
    <source>
        <dbReference type="ARBA" id="ARBA00022962"/>
    </source>
</evidence>
<comment type="function">
    <text evidence="8">Catalyzes the ATP-dependent amidation of the two carboxylate groups at positions a and c of cobyrinate, using either L-glutamine or ammonia as the nitrogen source.</text>
</comment>